<proteinExistence type="predicted"/>
<accession>A0A927L118</accession>
<name>A0A927L118_9ACTN</name>
<dbReference type="EMBL" id="JACYXT010000003">
    <property type="protein sequence ID" value="MBD9723442.1"/>
    <property type="molecule type" value="Genomic_DNA"/>
</dbReference>
<evidence type="ECO:0000313" key="1">
    <source>
        <dbReference type="EMBL" id="MBD9723442.1"/>
    </source>
</evidence>
<dbReference type="GeneID" id="79933736"/>
<reference evidence="1" key="1">
    <citation type="submission" date="2020-09" db="EMBL/GenBank/DDBJ databases">
        <title>Streptomyces canutascabiei sp. nov., which causes potato common scab and is distributed across the world.</title>
        <authorList>
            <person name="Nguyen H.P."/>
            <person name="Weisberg A.J."/>
            <person name="Chang J.H."/>
            <person name="Clarke C.R."/>
        </authorList>
    </citation>
    <scope>NUCLEOTIDE SEQUENCE</scope>
    <source>
        <strain evidence="1">ID-01-6.2a</strain>
    </source>
</reference>
<organism evidence="1 2">
    <name type="scientific">Streptomyces caniscabiei</name>
    <dbReference type="NCBI Taxonomy" id="2746961"/>
    <lineage>
        <taxon>Bacteria</taxon>
        <taxon>Bacillati</taxon>
        <taxon>Actinomycetota</taxon>
        <taxon>Actinomycetes</taxon>
        <taxon>Kitasatosporales</taxon>
        <taxon>Streptomycetaceae</taxon>
        <taxon>Streptomyces</taxon>
    </lineage>
</organism>
<dbReference type="RefSeq" id="WP_192360309.1">
    <property type="nucleotide sequence ID" value="NZ_CP119182.1"/>
</dbReference>
<dbReference type="AlphaFoldDB" id="A0A927L118"/>
<comment type="caution">
    <text evidence="1">The sequence shown here is derived from an EMBL/GenBank/DDBJ whole genome shotgun (WGS) entry which is preliminary data.</text>
</comment>
<dbReference type="Proteomes" id="UP000661025">
    <property type="component" value="Unassembled WGS sequence"/>
</dbReference>
<protein>
    <submittedName>
        <fullName evidence="1">Uncharacterized protein</fullName>
    </submittedName>
</protein>
<evidence type="ECO:0000313" key="2">
    <source>
        <dbReference type="Proteomes" id="UP000661025"/>
    </source>
</evidence>
<sequence>MGYRPKKKIYTLAFEDPEFEGLEVKIRGLNTGQVMDIDAARASGTDAAIVTMLRLMSELLVEWNVEDDAGQPVPTTFEGVLSLDIDFNWAIVNAWQNAAAGVPAPLDETSTDTELSLVASIPTETLSPLPESTGVPA</sequence>
<gene>
    <name evidence="1" type="ORF">IHE70_09330</name>
</gene>